<dbReference type="GO" id="GO:0008198">
    <property type="term" value="F:ferrous iron binding"/>
    <property type="evidence" value="ECO:0007669"/>
    <property type="project" value="InterPro"/>
</dbReference>
<dbReference type="GeneID" id="34605590"/>
<evidence type="ECO:0000259" key="8">
    <source>
        <dbReference type="PROSITE" id="PS51819"/>
    </source>
</evidence>
<dbReference type="SUPFAM" id="SSF54593">
    <property type="entry name" value="Glyoxalase/Bleomycin resistance protein/Dihydroxybiphenyl dioxygenase"/>
    <property type="match status" value="1"/>
</dbReference>
<evidence type="ECO:0000256" key="4">
    <source>
        <dbReference type="ARBA" id="ARBA00022797"/>
    </source>
</evidence>
<dbReference type="GO" id="GO:0051213">
    <property type="term" value="F:dioxygenase activity"/>
    <property type="evidence" value="ECO:0007669"/>
    <property type="project" value="UniProtKB-KW"/>
</dbReference>
<comment type="similarity">
    <text evidence="2">Belongs to the extradiol ring-cleavage dioxygenase family.</text>
</comment>
<keyword evidence="4" id="KW-0058">Aromatic hydrocarbons catabolism</keyword>
<dbReference type="InterPro" id="IPR029068">
    <property type="entry name" value="Glyas_Bleomycin-R_OHBP_Dase"/>
</dbReference>
<dbReference type="PROSITE" id="PS00082">
    <property type="entry name" value="EXTRADIOL_DIOXYGENAS"/>
    <property type="match status" value="1"/>
</dbReference>
<dbReference type="AlphaFoldDB" id="A0A177EV76"/>
<reference evidence="9 10" key="1">
    <citation type="submission" date="2016-03" db="EMBL/GenBank/DDBJ databases">
        <title>Draft genome sequence of the Fonsecaea monophora CBS 269.37.</title>
        <authorList>
            <person name="Bombassaro A."/>
            <person name="Vinicius W.A."/>
            <person name="De Hoog S."/>
            <person name="Sun J."/>
            <person name="Souza E.M."/>
            <person name="Raittz R.T."/>
            <person name="Costa F."/>
            <person name="Leao A.C."/>
            <person name="Tadra-Sfeir M.Z."/>
            <person name="Baura V."/>
            <person name="Balsanelli E."/>
            <person name="Pedrosa F.O."/>
            <person name="Moreno L.F."/>
            <person name="Steffens M.B."/>
            <person name="Xi L."/>
            <person name="Bocca A.L."/>
            <person name="Felipe M.S."/>
            <person name="Teixeira M."/>
            <person name="Telles Filho F.Q."/>
            <person name="Azevedo C.M."/>
            <person name="Gomes R."/>
            <person name="Vicente V.A."/>
        </authorList>
    </citation>
    <scope>NUCLEOTIDE SEQUENCE [LARGE SCALE GENOMIC DNA]</scope>
    <source>
        <strain evidence="9 10">CBS 269.37</strain>
    </source>
</reference>
<sequence>MVIDPNTAGKTVTPPNFMAHVVFQTNSLKPMAEFYKKFLNAHASYENDFACFLTYDEEHHRVAIVQIPSLGPRDPKAAGLQHMAFTYNSLEDFANAYLQRKANGIEPVWCVNHGPTTSMYYDDPDGNRTEIQVDNFDTVQGASEFMASKQFNENPIGTDFDPNELIRRLNSGEDHASIKKRVEIGPRALPVH</sequence>
<dbReference type="EMBL" id="LVKK01000121">
    <property type="protein sequence ID" value="OAG35331.1"/>
    <property type="molecule type" value="Genomic_DNA"/>
</dbReference>
<evidence type="ECO:0000256" key="1">
    <source>
        <dbReference type="ARBA" id="ARBA00001954"/>
    </source>
</evidence>
<proteinExistence type="inferred from homology"/>
<protein>
    <recommendedName>
        <fullName evidence="8">VOC domain-containing protein</fullName>
    </recommendedName>
</protein>
<keyword evidence="10" id="KW-1185">Reference proteome</keyword>
<dbReference type="InterPro" id="IPR037523">
    <property type="entry name" value="VOC_core"/>
</dbReference>
<organism evidence="9 10">
    <name type="scientific">Fonsecaea monophora</name>
    <dbReference type="NCBI Taxonomy" id="254056"/>
    <lineage>
        <taxon>Eukaryota</taxon>
        <taxon>Fungi</taxon>
        <taxon>Dikarya</taxon>
        <taxon>Ascomycota</taxon>
        <taxon>Pezizomycotina</taxon>
        <taxon>Eurotiomycetes</taxon>
        <taxon>Chaetothyriomycetidae</taxon>
        <taxon>Chaetothyriales</taxon>
        <taxon>Herpotrichiellaceae</taxon>
        <taxon>Fonsecaea</taxon>
    </lineage>
</organism>
<feature type="domain" description="VOC" evidence="8">
    <location>
        <begin position="17"/>
        <end position="134"/>
    </location>
</feature>
<dbReference type="Gene3D" id="3.10.180.10">
    <property type="entry name" value="2,3-Dihydroxybiphenyl 1,2-Dioxygenase, domain 1"/>
    <property type="match status" value="1"/>
</dbReference>
<keyword evidence="3" id="KW-0479">Metal-binding</keyword>
<dbReference type="Proteomes" id="UP000077002">
    <property type="component" value="Unassembled WGS sequence"/>
</dbReference>
<keyword evidence="5" id="KW-0223">Dioxygenase</keyword>
<evidence type="ECO:0000256" key="5">
    <source>
        <dbReference type="ARBA" id="ARBA00022964"/>
    </source>
</evidence>
<evidence type="ECO:0000256" key="7">
    <source>
        <dbReference type="ARBA" id="ARBA00023004"/>
    </source>
</evidence>
<comment type="cofactor">
    <cofactor evidence="1">
        <name>Fe(2+)</name>
        <dbReference type="ChEBI" id="CHEBI:29033"/>
    </cofactor>
</comment>
<keyword evidence="6" id="KW-0560">Oxidoreductase</keyword>
<evidence type="ECO:0000313" key="9">
    <source>
        <dbReference type="EMBL" id="OAG35331.1"/>
    </source>
</evidence>
<dbReference type="InterPro" id="IPR000486">
    <property type="entry name" value="Xdiol_ring_cleave_dOase_1/2"/>
</dbReference>
<dbReference type="Pfam" id="PF00903">
    <property type="entry name" value="Glyoxalase"/>
    <property type="match status" value="1"/>
</dbReference>
<evidence type="ECO:0000313" key="10">
    <source>
        <dbReference type="Proteomes" id="UP000077002"/>
    </source>
</evidence>
<dbReference type="RefSeq" id="XP_022507283.1">
    <property type="nucleotide sequence ID" value="XM_022660388.1"/>
</dbReference>
<evidence type="ECO:0000256" key="2">
    <source>
        <dbReference type="ARBA" id="ARBA00008784"/>
    </source>
</evidence>
<keyword evidence="7" id="KW-0408">Iron</keyword>
<name>A0A177EV76_9EURO</name>
<accession>A0A177EV76</accession>
<comment type="caution">
    <text evidence="9">The sequence shown here is derived from an EMBL/GenBank/DDBJ whole genome shotgun (WGS) entry which is preliminary data.</text>
</comment>
<dbReference type="OrthoDB" id="5371818at2759"/>
<dbReference type="PROSITE" id="PS51819">
    <property type="entry name" value="VOC"/>
    <property type="match status" value="1"/>
</dbReference>
<evidence type="ECO:0000256" key="6">
    <source>
        <dbReference type="ARBA" id="ARBA00023002"/>
    </source>
</evidence>
<gene>
    <name evidence="9" type="ORF">AYO21_10471</name>
</gene>
<evidence type="ECO:0000256" key="3">
    <source>
        <dbReference type="ARBA" id="ARBA00022723"/>
    </source>
</evidence>
<dbReference type="InterPro" id="IPR004360">
    <property type="entry name" value="Glyas_Fos-R_dOase_dom"/>
</dbReference>